<dbReference type="InterPro" id="IPR050745">
    <property type="entry name" value="Multifunctional_regulatory"/>
</dbReference>
<proteinExistence type="predicted"/>
<accession>A0A5N6EJJ1</accession>
<organism evidence="3 4">
    <name type="scientific">Aspergillus novoparasiticus</name>
    <dbReference type="NCBI Taxonomy" id="986946"/>
    <lineage>
        <taxon>Eukaryota</taxon>
        <taxon>Fungi</taxon>
        <taxon>Dikarya</taxon>
        <taxon>Ascomycota</taxon>
        <taxon>Pezizomycotina</taxon>
        <taxon>Eurotiomycetes</taxon>
        <taxon>Eurotiomycetidae</taxon>
        <taxon>Eurotiales</taxon>
        <taxon>Aspergillaceae</taxon>
        <taxon>Aspergillus</taxon>
        <taxon>Aspergillus subgen. Circumdati</taxon>
    </lineage>
</organism>
<keyword evidence="1" id="KW-0677">Repeat</keyword>
<dbReference type="AlphaFoldDB" id="A0A5N6EJJ1"/>
<dbReference type="InterPro" id="IPR036770">
    <property type="entry name" value="Ankyrin_rpt-contain_sf"/>
</dbReference>
<dbReference type="Gene3D" id="1.25.40.20">
    <property type="entry name" value="Ankyrin repeat-containing domain"/>
    <property type="match status" value="2"/>
</dbReference>
<keyword evidence="4" id="KW-1185">Reference proteome</keyword>
<name>A0A5N6EJJ1_9EURO</name>
<dbReference type="PANTHER" id="PTHR24189:SF50">
    <property type="entry name" value="ANKYRIN REPEAT AND SOCS BOX PROTEIN 2"/>
    <property type="match status" value="1"/>
</dbReference>
<dbReference type="EMBL" id="ML733467">
    <property type="protein sequence ID" value="KAB8217205.1"/>
    <property type="molecule type" value="Genomic_DNA"/>
</dbReference>
<dbReference type="Pfam" id="PF12796">
    <property type="entry name" value="Ank_2"/>
    <property type="match status" value="1"/>
</dbReference>
<reference evidence="3 4" key="1">
    <citation type="submission" date="2019-04" db="EMBL/GenBank/DDBJ databases">
        <title>Fungal friends and foes A comparative genomics study of 23 Aspergillus species from section Flavi.</title>
        <authorList>
            <consortium name="DOE Joint Genome Institute"/>
            <person name="Kjaerbolling I."/>
            <person name="Vesth T.C."/>
            <person name="Frisvad J.C."/>
            <person name="Nybo J.L."/>
            <person name="Theobald S."/>
            <person name="Kildgaard S."/>
            <person name="Petersen T.I."/>
            <person name="Kuo A."/>
            <person name="Sato A."/>
            <person name="Lyhne E.K."/>
            <person name="Kogle M.E."/>
            <person name="Wiebenga A."/>
            <person name="Kun R.S."/>
            <person name="Lubbers R.J."/>
            <person name="Makela M.R."/>
            <person name="Barry K."/>
            <person name="Chovatia M."/>
            <person name="Clum A."/>
            <person name="Daum C."/>
            <person name="Haridas S."/>
            <person name="He G."/>
            <person name="LaButti K."/>
            <person name="Lipzen A."/>
            <person name="Mondo S."/>
            <person name="Pangilinan J."/>
            <person name="Riley R."/>
            <person name="Salamov A."/>
            <person name="Simmons B.A."/>
            <person name="Magnuson J.K."/>
            <person name="Henrissat B."/>
            <person name="Mortensen U.H."/>
            <person name="Larsen T.O."/>
            <person name="De vries R.P."/>
            <person name="Grigoriev I.V."/>
            <person name="Machida M."/>
            <person name="Baker S.E."/>
            <person name="Andersen M.R."/>
        </authorList>
    </citation>
    <scope>NUCLEOTIDE SEQUENCE [LARGE SCALE GENOMIC DNA]</scope>
    <source>
        <strain evidence="3 4">CBS 126849</strain>
    </source>
</reference>
<evidence type="ECO:0000313" key="3">
    <source>
        <dbReference type="EMBL" id="KAB8217205.1"/>
    </source>
</evidence>
<dbReference type="Proteomes" id="UP000326799">
    <property type="component" value="Unassembled WGS sequence"/>
</dbReference>
<evidence type="ECO:0000256" key="2">
    <source>
        <dbReference type="ARBA" id="ARBA00023043"/>
    </source>
</evidence>
<dbReference type="SMART" id="SM00248">
    <property type="entry name" value="ANK"/>
    <property type="match status" value="5"/>
</dbReference>
<evidence type="ECO:0000313" key="4">
    <source>
        <dbReference type="Proteomes" id="UP000326799"/>
    </source>
</evidence>
<dbReference type="InterPro" id="IPR002110">
    <property type="entry name" value="Ankyrin_rpt"/>
</dbReference>
<sequence length="437" mass="48503">MSYSAFHTLRGDRYDAMLLDTDGSELYETEYEELLGEMVKANDEWMVRQYIKKHPKAGLYPSESSDWDVFFIACEHGSLDALRVLLDYYHAHINSPDTESLEQRGISLMGIAGRFAQLDTVHFLLDSQPPLGTVEPGDGWCETALLSAATSFSEVGLDWERCQFPERSWVRDRMARSEGLDSPPPGEGRFRSRCHIVPTSYQLAARLINAGADPHQRQRPLNQVSNHGGSNLPRDVTALHRGGLFWNAPGIRALLDHRGSNVDIADMVSVRDSDGRLPLHWAAMGPDPLAEDMLPENEVLPRIVDTFKLLLEGKQSTVNIQDNLGRTALFYAVGTHGKCSSSHSYTLARFLCENGADASLADTNGKTVLHELAVASHAGHPINPALLDLMFSHGPEVNRADMEGSTVLHLMAKNLRQVKVTNFLISRGIRRAIYVCC</sequence>
<dbReference type="PANTHER" id="PTHR24189">
    <property type="entry name" value="MYOTROPHIN"/>
    <property type="match status" value="1"/>
</dbReference>
<protein>
    <submittedName>
        <fullName evidence="3">Ankyrin repeat-containing domain protein</fullName>
    </submittedName>
</protein>
<evidence type="ECO:0000256" key="1">
    <source>
        <dbReference type="ARBA" id="ARBA00022737"/>
    </source>
</evidence>
<keyword evidence="2" id="KW-0040">ANK repeat</keyword>
<gene>
    <name evidence="3" type="ORF">BDV33DRAFT_206597</name>
</gene>
<dbReference type="SUPFAM" id="SSF48403">
    <property type="entry name" value="Ankyrin repeat"/>
    <property type="match status" value="1"/>
</dbReference>